<accession>A0A9P6D290</accession>
<dbReference type="Proteomes" id="UP000807025">
    <property type="component" value="Unassembled WGS sequence"/>
</dbReference>
<dbReference type="AlphaFoldDB" id="A0A9P6D290"/>
<sequence>FSSCLSGASMSNVYEMRNNNTRSDVANTRSHTYLRCAVAPVDPHSVANTCLAERKLLLNRIHVVDKSAGMFELYEF</sequence>
<protein>
    <submittedName>
        <fullName evidence="1">Uncharacterized protein</fullName>
    </submittedName>
</protein>
<evidence type="ECO:0000313" key="1">
    <source>
        <dbReference type="EMBL" id="KAF9489696.1"/>
    </source>
</evidence>
<comment type="caution">
    <text evidence="1">The sequence shown here is derived from an EMBL/GenBank/DDBJ whole genome shotgun (WGS) entry which is preliminary data.</text>
</comment>
<dbReference type="EMBL" id="MU154663">
    <property type="protein sequence ID" value="KAF9489696.1"/>
    <property type="molecule type" value="Genomic_DNA"/>
</dbReference>
<evidence type="ECO:0000313" key="2">
    <source>
        <dbReference type="Proteomes" id="UP000807025"/>
    </source>
</evidence>
<proteinExistence type="predicted"/>
<reference evidence="1" key="1">
    <citation type="submission" date="2020-11" db="EMBL/GenBank/DDBJ databases">
        <authorList>
            <consortium name="DOE Joint Genome Institute"/>
            <person name="Ahrendt S."/>
            <person name="Riley R."/>
            <person name="Andreopoulos W."/>
            <person name="Labutti K."/>
            <person name="Pangilinan J."/>
            <person name="Ruiz-Duenas F.J."/>
            <person name="Barrasa J.M."/>
            <person name="Sanchez-Garcia M."/>
            <person name="Camarero S."/>
            <person name="Miyauchi S."/>
            <person name="Serrano A."/>
            <person name="Linde D."/>
            <person name="Babiker R."/>
            <person name="Drula E."/>
            <person name="Ayuso-Fernandez I."/>
            <person name="Pacheco R."/>
            <person name="Padilla G."/>
            <person name="Ferreira P."/>
            <person name="Barriuso J."/>
            <person name="Kellner H."/>
            <person name="Castanera R."/>
            <person name="Alfaro M."/>
            <person name="Ramirez L."/>
            <person name="Pisabarro A.G."/>
            <person name="Kuo A."/>
            <person name="Tritt A."/>
            <person name="Lipzen A."/>
            <person name="He G."/>
            <person name="Yan M."/>
            <person name="Ng V."/>
            <person name="Cullen D."/>
            <person name="Martin F."/>
            <person name="Rosso M.-N."/>
            <person name="Henrissat B."/>
            <person name="Hibbett D."/>
            <person name="Martinez A.T."/>
            <person name="Grigoriev I.V."/>
        </authorList>
    </citation>
    <scope>NUCLEOTIDE SEQUENCE</scope>
    <source>
        <strain evidence="1">ATCC 90797</strain>
    </source>
</reference>
<gene>
    <name evidence="1" type="ORF">BDN71DRAFT_1455730</name>
</gene>
<feature type="non-terminal residue" evidence="1">
    <location>
        <position position="1"/>
    </location>
</feature>
<keyword evidence="2" id="KW-1185">Reference proteome</keyword>
<organism evidence="1 2">
    <name type="scientific">Pleurotus eryngii</name>
    <name type="common">Boletus of the steppes</name>
    <dbReference type="NCBI Taxonomy" id="5323"/>
    <lineage>
        <taxon>Eukaryota</taxon>
        <taxon>Fungi</taxon>
        <taxon>Dikarya</taxon>
        <taxon>Basidiomycota</taxon>
        <taxon>Agaricomycotina</taxon>
        <taxon>Agaricomycetes</taxon>
        <taxon>Agaricomycetidae</taxon>
        <taxon>Agaricales</taxon>
        <taxon>Pleurotineae</taxon>
        <taxon>Pleurotaceae</taxon>
        <taxon>Pleurotus</taxon>
    </lineage>
</organism>
<name>A0A9P6D290_PLEER</name>